<protein>
    <recommendedName>
        <fullName evidence="4">Transmembrane protein</fullName>
    </recommendedName>
</protein>
<name>A0ABR2NRB6_9ROSI</name>
<evidence type="ECO:0000313" key="2">
    <source>
        <dbReference type="EMBL" id="KAK8978712.1"/>
    </source>
</evidence>
<organism evidence="2 3">
    <name type="scientific">Hibiscus sabdariffa</name>
    <name type="common">roselle</name>
    <dbReference type="NCBI Taxonomy" id="183260"/>
    <lineage>
        <taxon>Eukaryota</taxon>
        <taxon>Viridiplantae</taxon>
        <taxon>Streptophyta</taxon>
        <taxon>Embryophyta</taxon>
        <taxon>Tracheophyta</taxon>
        <taxon>Spermatophyta</taxon>
        <taxon>Magnoliopsida</taxon>
        <taxon>eudicotyledons</taxon>
        <taxon>Gunneridae</taxon>
        <taxon>Pentapetalae</taxon>
        <taxon>rosids</taxon>
        <taxon>malvids</taxon>
        <taxon>Malvales</taxon>
        <taxon>Malvaceae</taxon>
        <taxon>Malvoideae</taxon>
        <taxon>Hibiscus</taxon>
    </lineage>
</organism>
<keyword evidence="1" id="KW-0812">Transmembrane</keyword>
<proteinExistence type="predicted"/>
<accession>A0ABR2NRB6</accession>
<keyword evidence="1" id="KW-0472">Membrane</keyword>
<gene>
    <name evidence="2" type="ORF">V6N11_001718</name>
</gene>
<keyword evidence="3" id="KW-1185">Reference proteome</keyword>
<dbReference type="Proteomes" id="UP001396334">
    <property type="component" value="Unassembled WGS sequence"/>
</dbReference>
<evidence type="ECO:0000313" key="3">
    <source>
        <dbReference type="Proteomes" id="UP001396334"/>
    </source>
</evidence>
<comment type="caution">
    <text evidence="2">The sequence shown here is derived from an EMBL/GenBank/DDBJ whole genome shotgun (WGS) entry which is preliminary data.</text>
</comment>
<dbReference type="EMBL" id="JBBPBN010000110">
    <property type="protein sequence ID" value="KAK8978712.1"/>
    <property type="molecule type" value="Genomic_DNA"/>
</dbReference>
<evidence type="ECO:0008006" key="4">
    <source>
        <dbReference type="Google" id="ProtNLM"/>
    </source>
</evidence>
<sequence length="73" mass="7713">MEMHAKQGGGDGFITSKTSSHGCLNYGFGFRTTATVKTNPDGEDSLAPLEFSVVLHSLVVLVAVFSSVFGLFT</sequence>
<feature type="transmembrane region" description="Helical" evidence="1">
    <location>
        <begin position="53"/>
        <end position="72"/>
    </location>
</feature>
<reference evidence="2 3" key="1">
    <citation type="journal article" date="2024" name="G3 (Bethesda)">
        <title>Genome assembly of Hibiscus sabdariffa L. provides insights into metabolisms of medicinal natural products.</title>
        <authorList>
            <person name="Kim T."/>
        </authorList>
    </citation>
    <scope>NUCLEOTIDE SEQUENCE [LARGE SCALE GENOMIC DNA]</scope>
    <source>
        <strain evidence="2">TK-2024</strain>
        <tissue evidence="2">Old leaves</tissue>
    </source>
</reference>
<evidence type="ECO:0000256" key="1">
    <source>
        <dbReference type="SAM" id="Phobius"/>
    </source>
</evidence>
<keyword evidence="1" id="KW-1133">Transmembrane helix</keyword>